<keyword evidence="8" id="KW-1185">Reference proteome</keyword>
<dbReference type="Proteomes" id="UP000002630">
    <property type="component" value="Linkage Group LG26"/>
</dbReference>
<protein>
    <submittedName>
        <fullName evidence="7">Uncharacterized protein</fullName>
    </submittedName>
</protein>
<reference evidence="7 8" key="1">
    <citation type="journal article" date="2010" name="Nature">
        <title>The Ectocarpus genome and the independent evolution of multicellularity in brown algae.</title>
        <authorList>
            <person name="Cock J.M."/>
            <person name="Sterck L."/>
            <person name="Rouze P."/>
            <person name="Scornet D."/>
            <person name="Allen A.E."/>
            <person name="Amoutzias G."/>
            <person name="Anthouard V."/>
            <person name="Artiguenave F."/>
            <person name="Aury J.M."/>
            <person name="Badger J.H."/>
            <person name="Beszteri B."/>
            <person name="Billiau K."/>
            <person name="Bonnet E."/>
            <person name="Bothwell J.H."/>
            <person name="Bowler C."/>
            <person name="Boyen C."/>
            <person name="Brownlee C."/>
            <person name="Carrano C.J."/>
            <person name="Charrier B."/>
            <person name="Cho G.Y."/>
            <person name="Coelho S.M."/>
            <person name="Collen J."/>
            <person name="Corre E."/>
            <person name="Da Silva C."/>
            <person name="Delage L."/>
            <person name="Delaroque N."/>
            <person name="Dittami S.M."/>
            <person name="Doulbeau S."/>
            <person name="Elias M."/>
            <person name="Farnham G."/>
            <person name="Gachon C.M."/>
            <person name="Gschloessl B."/>
            <person name="Heesch S."/>
            <person name="Jabbari K."/>
            <person name="Jubin C."/>
            <person name="Kawai H."/>
            <person name="Kimura K."/>
            <person name="Kloareg B."/>
            <person name="Kupper F.C."/>
            <person name="Lang D."/>
            <person name="Le Bail A."/>
            <person name="Leblanc C."/>
            <person name="Lerouge P."/>
            <person name="Lohr M."/>
            <person name="Lopez P.J."/>
            <person name="Martens C."/>
            <person name="Maumus F."/>
            <person name="Michel G."/>
            <person name="Miranda-Saavedra D."/>
            <person name="Morales J."/>
            <person name="Moreau H."/>
            <person name="Motomura T."/>
            <person name="Nagasato C."/>
            <person name="Napoli C.A."/>
            <person name="Nelson D.R."/>
            <person name="Nyvall-Collen P."/>
            <person name="Peters A.F."/>
            <person name="Pommier C."/>
            <person name="Potin P."/>
            <person name="Poulain J."/>
            <person name="Quesneville H."/>
            <person name="Read B."/>
            <person name="Rensing S.A."/>
            <person name="Ritter A."/>
            <person name="Rousvoal S."/>
            <person name="Samanta M."/>
            <person name="Samson G."/>
            <person name="Schroeder D.C."/>
            <person name="Segurens B."/>
            <person name="Strittmatter M."/>
            <person name="Tonon T."/>
            <person name="Tregear J.W."/>
            <person name="Valentin K."/>
            <person name="von Dassow P."/>
            <person name="Yamagishi T."/>
            <person name="Van de Peer Y."/>
            <person name="Wincker P."/>
        </authorList>
    </citation>
    <scope>NUCLEOTIDE SEQUENCE [LARGE SCALE GENOMIC DNA]</scope>
    <source>
        <strain evidence="8">Ec32 / CCAP1310/4</strain>
    </source>
</reference>
<keyword evidence="3 6" id="KW-1133">Transmembrane helix</keyword>
<keyword evidence="2 6" id="KW-0812">Transmembrane</keyword>
<dbReference type="EMBL" id="FN647939">
    <property type="protein sequence ID" value="CBJ29008.1"/>
    <property type="molecule type" value="Genomic_DNA"/>
</dbReference>
<dbReference type="GO" id="GO:0016020">
    <property type="term" value="C:membrane"/>
    <property type="evidence" value="ECO:0007669"/>
    <property type="project" value="UniProtKB-SubCell"/>
</dbReference>
<evidence type="ECO:0000256" key="3">
    <source>
        <dbReference type="ARBA" id="ARBA00022989"/>
    </source>
</evidence>
<dbReference type="OrthoDB" id="189301at2759"/>
<accession>D7FJA2</accession>
<feature type="transmembrane region" description="Helical" evidence="6">
    <location>
        <begin position="43"/>
        <end position="60"/>
    </location>
</feature>
<dbReference type="Pfam" id="PF01925">
    <property type="entry name" value="TauE"/>
    <property type="match status" value="1"/>
</dbReference>
<dbReference type="EMBL" id="FN649751">
    <property type="protein sequence ID" value="CBJ29008.1"/>
    <property type="molecule type" value="Genomic_DNA"/>
</dbReference>
<dbReference type="PANTHER" id="PTHR31154:SF4">
    <property type="entry name" value="MEMBRANE TRANSPORTER PROTEIN"/>
    <property type="match status" value="1"/>
</dbReference>
<evidence type="ECO:0000256" key="6">
    <source>
        <dbReference type="SAM" id="Phobius"/>
    </source>
</evidence>
<dbReference type="InParanoid" id="D7FJA2"/>
<feature type="transmembrane region" description="Helical" evidence="6">
    <location>
        <begin position="234"/>
        <end position="267"/>
    </location>
</feature>
<evidence type="ECO:0000313" key="7">
    <source>
        <dbReference type="EMBL" id="CBJ29008.1"/>
    </source>
</evidence>
<proteinExistence type="predicted"/>
<feature type="transmembrane region" description="Helical" evidence="6">
    <location>
        <begin position="273"/>
        <end position="292"/>
    </location>
</feature>
<comment type="subcellular location">
    <subcellularLocation>
        <location evidence="1">Membrane</location>
        <topology evidence="1">Multi-pass membrane protein</topology>
    </subcellularLocation>
</comment>
<feature type="transmembrane region" description="Helical" evidence="6">
    <location>
        <begin position="151"/>
        <end position="170"/>
    </location>
</feature>
<organism evidence="7 8">
    <name type="scientific">Ectocarpus siliculosus</name>
    <name type="common">Brown alga</name>
    <name type="synonym">Conferva siliculosa</name>
    <dbReference type="NCBI Taxonomy" id="2880"/>
    <lineage>
        <taxon>Eukaryota</taxon>
        <taxon>Sar</taxon>
        <taxon>Stramenopiles</taxon>
        <taxon>Ochrophyta</taxon>
        <taxon>PX clade</taxon>
        <taxon>Phaeophyceae</taxon>
        <taxon>Ectocarpales</taxon>
        <taxon>Ectocarpaceae</taxon>
        <taxon>Ectocarpus</taxon>
    </lineage>
</organism>
<feature type="region of interest" description="Disordered" evidence="5">
    <location>
        <begin position="407"/>
        <end position="435"/>
    </location>
</feature>
<dbReference type="AlphaFoldDB" id="D7FJA2"/>
<feature type="transmembrane region" description="Helical" evidence="6">
    <location>
        <begin position="304"/>
        <end position="326"/>
    </location>
</feature>
<evidence type="ECO:0000256" key="2">
    <source>
        <dbReference type="ARBA" id="ARBA00022692"/>
    </source>
</evidence>
<sequence length="435" mass="46766">MQAPVATTSSSKWPKLWEGQTLKGEATKAVDPSASWFVRHRRLVGFVVPGLIAHIIWWSYAATHPSTFDLFTDVTADTPNWYMCVTMAFGSMVAGATSEGGASVAFPIMTLAFGIAPIVARDFSFMIQSAGMTAAAATIVIMQVQVEMHSLLWATVGGVAGIILGLEEVAPRLEPAYSKMFFVSTWAAFACSLFWLNRLMGRRVFLSIPNWEEGVLWEVELPAVKLGVSVNWKACVLFLCGFVGGIFSAISGSGIDICTFSILTLLFRVTEKTATPTSVVLMAINTLVGFMYRQLAMGGVEPEAVRFFTVCVPVVVIGAPLGSLLGSHLHRLVLAAMIYITDGVQFIGALVIVRPWSYHRTTTPLKLSLSSAAILVVGSIVFYLLARTGGRLLDNFESREKAAIEQSGDEKVAGGRSAGGYSHQIHRTPGGSAAV</sequence>
<gene>
    <name evidence="7" type="ORF">Esi_0130_0043</name>
</gene>
<feature type="transmembrane region" description="Helical" evidence="6">
    <location>
        <begin position="104"/>
        <end position="120"/>
    </location>
</feature>
<keyword evidence="4 6" id="KW-0472">Membrane</keyword>
<dbReference type="InterPro" id="IPR002781">
    <property type="entry name" value="TM_pro_TauE-like"/>
</dbReference>
<evidence type="ECO:0000256" key="4">
    <source>
        <dbReference type="ARBA" id="ARBA00023136"/>
    </source>
</evidence>
<evidence type="ECO:0000256" key="1">
    <source>
        <dbReference type="ARBA" id="ARBA00004141"/>
    </source>
</evidence>
<feature type="transmembrane region" description="Helical" evidence="6">
    <location>
        <begin position="332"/>
        <end position="353"/>
    </location>
</feature>
<dbReference type="eggNOG" id="ENOG502QUD0">
    <property type="taxonomic scope" value="Eukaryota"/>
</dbReference>
<feature type="transmembrane region" description="Helical" evidence="6">
    <location>
        <begin position="365"/>
        <end position="386"/>
    </location>
</feature>
<dbReference type="OMA" id="YWHMPVV"/>
<feature type="transmembrane region" description="Helical" evidence="6">
    <location>
        <begin position="176"/>
        <end position="196"/>
    </location>
</feature>
<name>D7FJA2_ECTSI</name>
<dbReference type="PANTHER" id="PTHR31154">
    <property type="entry name" value="MEMBRANE TRANSPORTER PROTEIN"/>
    <property type="match status" value="1"/>
</dbReference>
<evidence type="ECO:0000313" key="8">
    <source>
        <dbReference type="Proteomes" id="UP000002630"/>
    </source>
</evidence>
<evidence type="ECO:0000256" key="5">
    <source>
        <dbReference type="SAM" id="MobiDB-lite"/>
    </source>
</evidence>